<dbReference type="EMBL" id="CP136426">
    <property type="protein sequence ID" value="WOC50734.1"/>
    <property type="molecule type" value="Genomic_DNA"/>
</dbReference>
<evidence type="ECO:0000313" key="2">
    <source>
        <dbReference type="EMBL" id="WOC50734.1"/>
    </source>
</evidence>
<dbReference type="GO" id="GO:0016788">
    <property type="term" value="F:hydrolase activity, acting on ester bonds"/>
    <property type="evidence" value="ECO:0007669"/>
    <property type="project" value="UniProtKB-ARBA"/>
</dbReference>
<accession>A0AAU0EY97</accession>
<dbReference type="Gene3D" id="3.40.50.1110">
    <property type="entry name" value="SGNH hydrolase"/>
    <property type="match status" value="1"/>
</dbReference>
<dbReference type="SUPFAM" id="SSF52266">
    <property type="entry name" value="SGNH hydrolase"/>
    <property type="match status" value="1"/>
</dbReference>
<organism evidence="2 3">
    <name type="scientific">Bergeyella porcorum</name>
    <dbReference type="NCBI Taxonomy" id="1735111"/>
    <lineage>
        <taxon>Bacteria</taxon>
        <taxon>Pseudomonadati</taxon>
        <taxon>Bacteroidota</taxon>
        <taxon>Flavobacteriia</taxon>
        <taxon>Flavobacteriales</taxon>
        <taxon>Weeksellaceae</taxon>
        <taxon>Bergeyella</taxon>
    </lineage>
</organism>
<evidence type="ECO:0000259" key="1">
    <source>
        <dbReference type="Pfam" id="PF08885"/>
    </source>
</evidence>
<keyword evidence="3" id="KW-1185">Reference proteome</keyword>
<reference evidence="2" key="1">
    <citation type="submission" date="2023-10" db="EMBL/GenBank/DDBJ databases">
        <title>Characterization and whole genome sequencing of a novel strain of Bergeyella porcorum QD2021 isolated from pig.</title>
        <authorList>
            <person name="Liu G."/>
            <person name="Chen C."/>
            <person name="Han X."/>
        </authorList>
    </citation>
    <scope>NUCLEOTIDE SEQUENCE</scope>
    <source>
        <strain evidence="2">QD2021</strain>
    </source>
</reference>
<feature type="domain" description="GSCFA" evidence="1">
    <location>
        <begin position="21"/>
        <end position="258"/>
    </location>
</feature>
<gene>
    <name evidence="2" type="ORF">BPO_0087</name>
</gene>
<dbReference type="KEGG" id="bpor:BPO_0087"/>
<dbReference type="RefSeq" id="WP_327984448.1">
    <property type="nucleotide sequence ID" value="NZ_CP136426.1"/>
</dbReference>
<evidence type="ECO:0000313" key="3">
    <source>
        <dbReference type="Proteomes" id="UP001432059"/>
    </source>
</evidence>
<dbReference type="Proteomes" id="UP001432059">
    <property type="component" value="Chromosome"/>
</dbReference>
<sequence>MKFRTEVLLNSSEMKMSIQDKIFSIGSCFSTEMAELLEKGQLQTLNNPFGTVFNPYSINMALQSICQLKYYTEEDLILYDEEMISLDHHSSFNSRDGLKTLQRINQNIEQAHQFLKTAQWAIVTYGTAFIYEFLPQQKLVANCHKIPNKFFQKRLLTHEEILQSIQNTIQFIRQMAGEKVQILFSISPVRHTKDGMMENQWSKARLINALHEAISEQSNCHYLPIYEIMMDDLRDYRFYKEDMIHPSRQAVNYIFEKFSDAYISEEAQAFMEENFKIHTALNHKTNDANHPKHQAFLNKIKERITHQQTKVKHQLKF</sequence>
<proteinExistence type="predicted"/>
<dbReference type="InterPro" id="IPR036514">
    <property type="entry name" value="SGNH_hydro_sf"/>
</dbReference>
<protein>
    <recommendedName>
        <fullName evidence="1">GSCFA domain-containing protein</fullName>
    </recommendedName>
</protein>
<name>A0AAU0EY97_9FLAO</name>
<dbReference type="Pfam" id="PF08885">
    <property type="entry name" value="GSCFA"/>
    <property type="match status" value="1"/>
</dbReference>
<dbReference type="InterPro" id="IPR014982">
    <property type="entry name" value="GSCFA"/>
</dbReference>
<dbReference type="AlphaFoldDB" id="A0AAU0EY97"/>